<keyword evidence="4" id="KW-0274">FAD</keyword>
<evidence type="ECO:0000313" key="10">
    <source>
        <dbReference type="EMBL" id="APX98198.1"/>
    </source>
</evidence>
<dbReference type="InterPro" id="IPR050260">
    <property type="entry name" value="FAD-bd_OxRdtase"/>
</dbReference>
<sequence length="515" mass="53473">MTETFVVVGGDAAGMSAASKAKRDDPDLAVVVFEKGEWVSYGACGLPYYVKGEIQSLESLVSVTPEEFREQRGIDLRTGHEVVSIDPDERTVTAESESKTVVQSYDHLLLATGAEPVMPDIEGTEREGVYTLGSMSDGKELREYVARARDGESFSQPDRGPACQYLEDCTGPVGIVGGGYIGLEMAEALAEHEFEVHLFQRGERVLTQFSEQTSEKVATHLREQDVVVHLESDVRELAGDDGGGGRDGNGGGGGGRDGDGNGGGGGGRDGDGNGGGDGEDGTGEVDSVVTDDESVSVDMVLVGTGVTPRTALAEAAGIECGETGAIATDAYCETNVADVYAAGDCAEATHTVTGEPAYVPLALTANRHGRAVGQTVTGTPTDGGTIAGTAAVKTFDLEAARTGILDHDDARAAGFDPVTETVDAKSRAGYYPEGGTVTVTLCADRDSGRVLGASLVSEYGEGAVHRSHAIVGALEEDATVFDLENYDLAYAPPFNTTWDPVLVAAKVLSGTLRDA</sequence>
<feature type="compositionally biased region" description="Gly residues" evidence="7">
    <location>
        <begin position="240"/>
        <end position="276"/>
    </location>
</feature>
<evidence type="ECO:0000256" key="1">
    <source>
        <dbReference type="ARBA" id="ARBA00001974"/>
    </source>
</evidence>
<dbReference type="Pfam" id="PF07992">
    <property type="entry name" value="Pyr_redox_2"/>
    <property type="match status" value="2"/>
</dbReference>
<dbReference type="STRING" id="588898.BB347_09325"/>
<dbReference type="SUPFAM" id="SSF55424">
    <property type="entry name" value="FAD/NAD-linked reductases, dimerisation (C-terminal) domain"/>
    <property type="match status" value="1"/>
</dbReference>
<dbReference type="PRINTS" id="PR00411">
    <property type="entry name" value="PNDRDTASEI"/>
</dbReference>
<organism evidence="11 12">
    <name type="scientific">Natronorubrum daqingense</name>
    <dbReference type="NCBI Taxonomy" id="588898"/>
    <lineage>
        <taxon>Archaea</taxon>
        <taxon>Methanobacteriati</taxon>
        <taxon>Methanobacteriota</taxon>
        <taxon>Stenosarchaea group</taxon>
        <taxon>Halobacteria</taxon>
        <taxon>Halobacteriales</taxon>
        <taxon>Natrialbaceae</taxon>
        <taxon>Natronorubrum</taxon>
    </lineage>
</organism>
<evidence type="ECO:0000256" key="2">
    <source>
        <dbReference type="ARBA" id="ARBA00009130"/>
    </source>
</evidence>
<evidence type="ECO:0000259" key="8">
    <source>
        <dbReference type="Pfam" id="PF02852"/>
    </source>
</evidence>
<keyword evidence="3" id="KW-0285">Flavoprotein</keyword>
<dbReference type="GeneID" id="30956142"/>
<evidence type="ECO:0000259" key="9">
    <source>
        <dbReference type="Pfam" id="PF07992"/>
    </source>
</evidence>
<proteinExistence type="inferred from homology"/>
<dbReference type="InterPro" id="IPR004099">
    <property type="entry name" value="Pyr_nucl-diS_OxRdtase_dimer"/>
</dbReference>
<feature type="region of interest" description="Disordered" evidence="7">
    <location>
        <begin position="234"/>
        <end position="291"/>
    </location>
</feature>
<dbReference type="InterPro" id="IPR036188">
    <property type="entry name" value="FAD/NAD-bd_sf"/>
</dbReference>
<dbReference type="PANTHER" id="PTHR43429">
    <property type="entry name" value="PYRIDINE NUCLEOTIDE-DISULFIDE OXIDOREDUCTASE DOMAIN-CONTAINING"/>
    <property type="match status" value="1"/>
</dbReference>
<keyword evidence="5" id="KW-0560">Oxidoreductase</keyword>
<dbReference type="Proteomes" id="UP000187321">
    <property type="component" value="Chromosome"/>
</dbReference>
<dbReference type="Gene3D" id="3.50.50.60">
    <property type="entry name" value="FAD/NAD(P)-binding domain"/>
    <property type="match status" value="4"/>
</dbReference>
<evidence type="ECO:0000256" key="6">
    <source>
        <dbReference type="ARBA" id="ARBA00023284"/>
    </source>
</evidence>
<feature type="compositionally biased region" description="Acidic residues" evidence="7">
    <location>
        <begin position="277"/>
        <end position="291"/>
    </location>
</feature>
<dbReference type="PANTHER" id="PTHR43429:SF1">
    <property type="entry name" value="NAD(P)H SULFUR OXIDOREDUCTASE (COA-DEPENDENT)"/>
    <property type="match status" value="1"/>
</dbReference>
<dbReference type="Pfam" id="PF02852">
    <property type="entry name" value="Pyr_redox_dim"/>
    <property type="match status" value="1"/>
</dbReference>
<reference evidence="10 13" key="1">
    <citation type="submission" date="2017-01" db="EMBL/GenBank/DDBJ databases">
        <title>Complete genome sequence of Haloterrigena daqingensis type strain (JX313T).</title>
        <authorList>
            <person name="Shuang W."/>
        </authorList>
    </citation>
    <scope>NUCLEOTIDE SEQUENCE [LARGE SCALE GENOMIC DNA]</scope>
    <source>
        <strain evidence="10 13">JX313</strain>
    </source>
</reference>
<dbReference type="SUPFAM" id="SSF51905">
    <property type="entry name" value="FAD/NAD(P)-binding domain"/>
    <property type="match status" value="2"/>
</dbReference>
<reference evidence="11 12" key="2">
    <citation type="submission" date="2017-01" db="EMBL/GenBank/DDBJ databases">
        <authorList>
            <person name="Mah S.A."/>
            <person name="Swanson W.J."/>
            <person name="Moy G.W."/>
            <person name="Vacquier V.D."/>
        </authorList>
    </citation>
    <scope>NUCLEOTIDE SEQUENCE [LARGE SCALE GENOMIC DNA]</scope>
    <source>
        <strain evidence="11 12">CGMCC 1.8909</strain>
    </source>
</reference>
<evidence type="ECO:0000256" key="3">
    <source>
        <dbReference type="ARBA" id="ARBA00022630"/>
    </source>
</evidence>
<dbReference type="KEGG" id="hda:BB347_09325"/>
<evidence type="ECO:0000256" key="7">
    <source>
        <dbReference type="SAM" id="MobiDB-lite"/>
    </source>
</evidence>
<dbReference type="AlphaFoldDB" id="A0A1N7C9I8"/>
<evidence type="ECO:0000256" key="4">
    <source>
        <dbReference type="ARBA" id="ARBA00022827"/>
    </source>
</evidence>
<dbReference type="GO" id="GO:0016491">
    <property type="term" value="F:oxidoreductase activity"/>
    <property type="evidence" value="ECO:0007669"/>
    <property type="project" value="UniProtKB-KW"/>
</dbReference>
<keyword evidence="12" id="KW-1185">Reference proteome</keyword>
<name>A0A1N7C9I8_9EURY</name>
<keyword evidence="6" id="KW-0676">Redox-active center</keyword>
<dbReference type="OrthoDB" id="27922at2157"/>
<evidence type="ECO:0000313" key="12">
    <source>
        <dbReference type="Proteomes" id="UP000185687"/>
    </source>
</evidence>
<feature type="domain" description="Pyridine nucleotide-disulphide oxidoreductase dimerisation" evidence="8">
    <location>
        <begin position="390"/>
        <end position="495"/>
    </location>
</feature>
<dbReference type="RefSeq" id="WP_076581688.1">
    <property type="nucleotide sequence ID" value="NZ_CP019327.1"/>
</dbReference>
<dbReference type="InterPro" id="IPR023753">
    <property type="entry name" value="FAD/NAD-binding_dom"/>
</dbReference>
<comment type="cofactor">
    <cofactor evidence="1">
        <name>FAD</name>
        <dbReference type="ChEBI" id="CHEBI:57692"/>
    </cofactor>
</comment>
<protein>
    <submittedName>
        <fullName evidence="11">NADPH-dependent 2,4-dienoyl-CoA reductase, sulfur reductase</fullName>
    </submittedName>
    <submittedName>
        <fullName evidence="10">Pyridine nucleotide-disulfide oxidoreductase</fullName>
    </submittedName>
</protein>
<dbReference type="EMBL" id="CP019327">
    <property type="protein sequence ID" value="APX98198.1"/>
    <property type="molecule type" value="Genomic_DNA"/>
</dbReference>
<accession>A0A1N7C9I8</accession>
<gene>
    <name evidence="10" type="ORF">BB347_09325</name>
    <name evidence="11" type="ORF">SAMN05421809_1588</name>
</gene>
<comment type="similarity">
    <text evidence="2">Belongs to the class-III pyridine nucleotide-disulfide oxidoreductase family.</text>
</comment>
<evidence type="ECO:0000256" key="5">
    <source>
        <dbReference type="ARBA" id="ARBA00023002"/>
    </source>
</evidence>
<feature type="domain" description="FAD/NAD(P)-binding" evidence="9">
    <location>
        <begin position="5"/>
        <end position="242"/>
    </location>
</feature>
<evidence type="ECO:0000313" key="13">
    <source>
        <dbReference type="Proteomes" id="UP000187321"/>
    </source>
</evidence>
<feature type="domain" description="FAD/NAD(P)-binding" evidence="9">
    <location>
        <begin position="281"/>
        <end position="353"/>
    </location>
</feature>
<evidence type="ECO:0000313" key="11">
    <source>
        <dbReference type="EMBL" id="SIR60268.1"/>
    </source>
</evidence>
<dbReference type="EMBL" id="FTNP01000002">
    <property type="protein sequence ID" value="SIR60268.1"/>
    <property type="molecule type" value="Genomic_DNA"/>
</dbReference>
<dbReference type="PRINTS" id="PR00368">
    <property type="entry name" value="FADPNR"/>
</dbReference>
<dbReference type="InterPro" id="IPR016156">
    <property type="entry name" value="FAD/NAD-linked_Rdtase_dimer_sf"/>
</dbReference>
<dbReference type="Proteomes" id="UP000185687">
    <property type="component" value="Unassembled WGS sequence"/>
</dbReference>